<name>A0A4P7NUE5_PYROR</name>
<proteinExistence type="predicted"/>
<reference evidence="1 2" key="1">
    <citation type="journal article" date="2019" name="Mol. Biol. Evol.">
        <title>Blast fungal genomes show frequent chromosomal changes, gene gains and losses, and effector gene turnover.</title>
        <authorList>
            <person name="Gomez Luciano L.B."/>
            <person name="Jason Tsai I."/>
            <person name="Chuma I."/>
            <person name="Tosa Y."/>
            <person name="Chen Y.H."/>
            <person name="Li J.Y."/>
            <person name="Li M.Y."/>
            <person name="Jade Lu M.Y."/>
            <person name="Nakayashiki H."/>
            <person name="Li W.H."/>
        </authorList>
    </citation>
    <scope>NUCLEOTIDE SEQUENCE [LARGE SCALE GENOMIC DNA]</scope>
    <source>
        <strain evidence="1">MZ5-1-6</strain>
    </source>
</reference>
<dbReference type="EMBL" id="CP034210">
    <property type="protein sequence ID" value="QBZ66080.1"/>
    <property type="molecule type" value="Genomic_DNA"/>
</dbReference>
<evidence type="ECO:0000313" key="1">
    <source>
        <dbReference type="EMBL" id="QBZ66080.1"/>
    </source>
</evidence>
<dbReference type="Proteomes" id="UP000294847">
    <property type="component" value="Chromosome 7"/>
</dbReference>
<sequence length="99" mass="11250">MLIDQIMPWCRLLIRPVVHGKKTEGQNHIKMCWSCPVYKKNPVNLVKPAGFPGPLSFGDEVETRLGSFCARTFLRVPFFSSVTRIWLELGGSDREGRTT</sequence>
<dbReference type="AlphaFoldDB" id="A0A4P7NUE5"/>
<accession>A0A4P7NUE5</accession>
<evidence type="ECO:0000313" key="2">
    <source>
        <dbReference type="Proteomes" id="UP000294847"/>
    </source>
</evidence>
<gene>
    <name evidence="1" type="ORF">PoMZ_13050</name>
</gene>
<protein>
    <submittedName>
        <fullName evidence="1">Uncharacterized protein</fullName>
    </submittedName>
</protein>
<organism evidence="1 2">
    <name type="scientific">Pyricularia oryzae</name>
    <name type="common">Rice blast fungus</name>
    <name type="synonym">Magnaporthe oryzae</name>
    <dbReference type="NCBI Taxonomy" id="318829"/>
    <lineage>
        <taxon>Eukaryota</taxon>
        <taxon>Fungi</taxon>
        <taxon>Dikarya</taxon>
        <taxon>Ascomycota</taxon>
        <taxon>Pezizomycotina</taxon>
        <taxon>Sordariomycetes</taxon>
        <taxon>Sordariomycetidae</taxon>
        <taxon>Magnaporthales</taxon>
        <taxon>Pyriculariaceae</taxon>
        <taxon>Pyricularia</taxon>
    </lineage>
</organism>